<gene>
    <name evidence="2" type="ORF">A0131_06835</name>
</gene>
<evidence type="ECO:0000259" key="1">
    <source>
        <dbReference type="Pfam" id="PF21747"/>
    </source>
</evidence>
<reference evidence="2 3" key="1">
    <citation type="submission" date="2016-02" db="EMBL/GenBank/DDBJ databases">
        <title>Draft genome sequence of hydrocarbon degrading Staphylococcus saprophyticus Strain CNV2, isolated from crude-oil contaminated soil from Noonmati Oil Refinery, Guwahati, Assam, India.</title>
        <authorList>
            <person name="Mukherjee A."/>
            <person name="Chettri B."/>
            <person name="Langpoklakpam J."/>
            <person name="Singh A.K."/>
            <person name="Chattopadhyay D.J."/>
        </authorList>
    </citation>
    <scope>NUCLEOTIDE SEQUENCE [LARGE SCALE GENOMIC DNA]</scope>
    <source>
        <strain evidence="2 3">CNV2</strain>
    </source>
</reference>
<dbReference type="Proteomes" id="UP000075418">
    <property type="component" value="Unassembled WGS sequence"/>
</dbReference>
<name>A0A151A4Z3_9STAP</name>
<proteinExistence type="predicted"/>
<feature type="domain" description="YpoC-like" evidence="1">
    <location>
        <begin position="7"/>
        <end position="106"/>
    </location>
</feature>
<evidence type="ECO:0000313" key="2">
    <source>
        <dbReference type="EMBL" id="KYH14489.1"/>
    </source>
</evidence>
<evidence type="ECO:0000313" key="3">
    <source>
        <dbReference type="Proteomes" id="UP000075418"/>
    </source>
</evidence>
<dbReference type="InterPro" id="IPR048427">
    <property type="entry name" value="YpoC"/>
</dbReference>
<protein>
    <recommendedName>
        <fullName evidence="1">YpoC-like domain-containing protein</fullName>
    </recommendedName>
</protein>
<comment type="caution">
    <text evidence="2">The sequence shown here is derived from an EMBL/GenBank/DDBJ whole genome shotgun (WGS) entry which is preliminary data.</text>
</comment>
<organism evidence="2 3">
    <name type="scientific">Staphylococcus kloosii</name>
    <dbReference type="NCBI Taxonomy" id="29384"/>
    <lineage>
        <taxon>Bacteria</taxon>
        <taxon>Bacillati</taxon>
        <taxon>Bacillota</taxon>
        <taxon>Bacilli</taxon>
        <taxon>Bacillales</taxon>
        <taxon>Staphylococcaceae</taxon>
        <taxon>Staphylococcus</taxon>
    </lineage>
</organism>
<dbReference type="RefSeq" id="WP_061854661.1">
    <property type="nucleotide sequence ID" value="NZ_LUGM01000002.1"/>
</dbReference>
<dbReference type="EMBL" id="LUGM01000002">
    <property type="protein sequence ID" value="KYH14489.1"/>
    <property type="molecule type" value="Genomic_DNA"/>
</dbReference>
<dbReference type="AlphaFoldDB" id="A0A151A4Z3"/>
<sequence length="112" mass="13597">MITKDDFNSIEAELDYFAHHKQLKSDNAKPYLDQYFDIIIDYFKQINNIQSLNLDEVEQLPVVPMNFQERYQYMQQRKYHFMGYRQMKTLKSELIKMNASYQIRQKNSGLNN</sequence>
<accession>A0A151A4Z3</accession>
<dbReference type="Pfam" id="PF21747">
    <property type="entry name" value="YpoC"/>
    <property type="match status" value="1"/>
</dbReference>